<sequence>MSLHDICTSDYGDFVDSDTDDYDEVEFYAEPLQRYREFLYYPICIGEVLVQRYRIVHKLGHGGFSTVWMAHDIHEKRDVALKILISGQDGSYEQLMQNKIIQAVQDTSHLITYQATFYLPGHEGTQHQVLVFPLRGPNLVTCLREKSLATRMSAARQLLVALKGLHDARIVHRDLNKAAVMWDIISLDQYDTAIKYQYLGRPKKVDLSWLPWKPGELVRPMKVPQNMIGEKVYLGDFGMAIQAGTSVNCKPQSPAIFCAPERYHNIDPSCASDMWSYMCIFVSLYFGCEAFYGSGGKHTMSVWVNSLGPLPEQWKGYYSYYDSKSDDAWYDQSREPQPLMTLASNFERMRPEVNETERNLALEVFAKAFCYVPEYRITAAQLLEDASFKALLKIYGC</sequence>
<evidence type="ECO:0000256" key="6">
    <source>
        <dbReference type="PROSITE-ProRule" id="PRU10141"/>
    </source>
</evidence>
<keyword evidence="3 6" id="KW-0547">Nucleotide-binding</keyword>
<dbReference type="InterPro" id="IPR051175">
    <property type="entry name" value="CLK_kinases"/>
</dbReference>
<keyword evidence="2" id="KW-0808">Transferase</keyword>
<dbReference type="STRING" id="2656787.A0A370T998"/>
<evidence type="ECO:0000259" key="7">
    <source>
        <dbReference type="PROSITE" id="PS50011"/>
    </source>
</evidence>
<dbReference type="SUPFAM" id="SSF56112">
    <property type="entry name" value="Protein kinase-like (PK-like)"/>
    <property type="match status" value="1"/>
</dbReference>
<evidence type="ECO:0000313" key="8">
    <source>
        <dbReference type="EMBL" id="RDL30146.1"/>
    </source>
</evidence>
<dbReference type="InterPro" id="IPR001245">
    <property type="entry name" value="Ser-Thr/Tyr_kinase_cat_dom"/>
</dbReference>
<dbReference type="Proteomes" id="UP000254866">
    <property type="component" value="Unassembled WGS sequence"/>
</dbReference>
<evidence type="ECO:0000256" key="3">
    <source>
        <dbReference type="ARBA" id="ARBA00022741"/>
    </source>
</evidence>
<feature type="binding site" evidence="6">
    <location>
        <position position="82"/>
    </location>
    <ligand>
        <name>ATP</name>
        <dbReference type="ChEBI" id="CHEBI:30616"/>
    </ligand>
</feature>
<feature type="domain" description="Protein kinase" evidence="7">
    <location>
        <begin position="53"/>
        <end position="388"/>
    </location>
</feature>
<dbReference type="AlphaFoldDB" id="A0A370T998"/>
<keyword evidence="9" id="KW-1185">Reference proteome</keyword>
<evidence type="ECO:0000256" key="4">
    <source>
        <dbReference type="ARBA" id="ARBA00022777"/>
    </source>
</evidence>
<keyword evidence="5 6" id="KW-0067">ATP-binding</keyword>
<dbReference type="GO" id="GO:0005524">
    <property type="term" value="F:ATP binding"/>
    <property type="evidence" value="ECO:0007669"/>
    <property type="project" value="UniProtKB-UniRule"/>
</dbReference>
<organism evidence="8 9">
    <name type="scientific">Venustampulla echinocandica</name>
    <dbReference type="NCBI Taxonomy" id="2656787"/>
    <lineage>
        <taxon>Eukaryota</taxon>
        <taxon>Fungi</taxon>
        <taxon>Dikarya</taxon>
        <taxon>Ascomycota</taxon>
        <taxon>Pezizomycotina</taxon>
        <taxon>Leotiomycetes</taxon>
        <taxon>Helotiales</taxon>
        <taxon>Pleuroascaceae</taxon>
        <taxon>Venustampulla</taxon>
    </lineage>
</organism>
<name>A0A370T998_9HELO</name>
<comment type="caution">
    <text evidence="8">The sequence shown here is derived from an EMBL/GenBank/DDBJ whole genome shotgun (WGS) entry which is preliminary data.</text>
</comment>
<dbReference type="Gene3D" id="1.10.510.10">
    <property type="entry name" value="Transferase(Phosphotransferase) domain 1"/>
    <property type="match status" value="1"/>
</dbReference>
<dbReference type="OrthoDB" id="5979581at2759"/>
<dbReference type="PROSITE" id="PS50011">
    <property type="entry name" value="PROTEIN_KINASE_DOM"/>
    <property type="match status" value="1"/>
</dbReference>
<accession>A0A370T998</accession>
<dbReference type="InterPro" id="IPR017441">
    <property type="entry name" value="Protein_kinase_ATP_BS"/>
</dbReference>
<dbReference type="GO" id="GO:0005634">
    <property type="term" value="C:nucleus"/>
    <property type="evidence" value="ECO:0007669"/>
    <property type="project" value="TreeGrafter"/>
</dbReference>
<keyword evidence="4" id="KW-0418">Kinase</keyword>
<dbReference type="PROSITE" id="PS00107">
    <property type="entry name" value="PROTEIN_KINASE_ATP"/>
    <property type="match status" value="1"/>
</dbReference>
<evidence type="ECO:0000313" key="9">
    <source>
        <dbReference type="Proteomes" id="UP000254866"/>
    </source>
</evidence>
<evidence type="ECO:0000256" key="2">
    <source>
        <dbReference type="ARBA" id="ARBA00022679"/>
    </source>
</evidence>
<dbReference type="InterPro" id="IPR000719">
    <property type="entry name" value="Prot_kinase_dom"/>
</dbReference>
<evidence type="ECO:0000256" key="5">
    <source>
        <dbReference type="ARBA" id="ARBA00022840"/>
    </source>
</evidence>
<dbReference type="InterPro" id="IPR011009">
    <property type="entry name" value="Kinase-like_dom_sf"/>
</dbReference>
<keyword evidence="1" id="KW-0723">Serine/threonine-protein kinase</keyword>
<proteinExistence type="predicted"/>
<dbReference type="PANTHER" id="PTHR45646">
    <property type="entry name" value="SERINE/THREONINE-PROTEIN KINASE DOA-RELATED"/>
    <property type="match status" value="1"/>
</dbReference>
<dbReference type="SMART" id="SM00220">
    <property type="entry name" value="S_TKc"/>
    <property type="match status" value="1"/>
</dbReference>
<evidence type="ECO:0000256" key="1">
    <source>
        <dbReference type="ARBA" id="ARBA00022527"/>
    </source>
</evidence>
<dbReference type="GO" id="GO:0004674">
    <property type="term" value="F:protein serine/threonine kinase activity"/>
    <property type="evidence" value="ECO:0007669"/>
    <property type="project" value="UniProtKB-KW"/>
</dbReference>
<reference evidence="8 9" key="1">
    <citation type="journal article" date="2018" name="IMA Fungus">
        <title>IMA Genome-F 9: Draft genome sequence of Annulohypoxylon stygium, Aspergillus mulundensis, Berkeleyomyces basicola (syn. Thielaviopsis basicola), Ceratocystis smalleyi, two Cercospora beticola strains, Coleophoma cylindrospora, Fusarium fracticaudum, Phialophora cf. hyalina, and Morchella septimelata.</title>
        <authorList>
            <person name="Wingfield B.D."/>
            <person name="Bills G.F."/>
            <person name="Dong Y."/>
            <person name="Huang W."/>
            <person name="Nel W.J."/>
            <person name="Swalarsk-Parry B.S."/>
            <person name="Vaghefi N."/>
            <person name="Wilken P.M."/>
            <person name="An Z."/>
            <person name="de Beer Z.W."/>
            <person name="De Vos L."/>
            <person name="Chen L."/>
            <person name="Duong T.A."/>
            <person name="Gao Y."/>
            <person name="Hammerbacher A."/>
            <person name="Kikkert J.R."/>
            <person name="Li Y."/>
            <person name="Li H."/>
            <person name="Li K."/>
            <person name="Li Q."/>
            <person name="Liu X."/>
            <person name="Ma X."/>
            <person name="Naidoo K."/>
            <person name="Pethybridge S.J."/>
            <person name="Sun J."/>
            <person name="Steenkamp E.T."/>
            <person name="van der Nest M.A."/>
            <person name="van Wyk S."/>
            <person name="Wingfield M.J."/>
            <person name="Xiong C."/>
            <person name="Yue Q."/>
            <person name="Zhang X."/>
        </authorList>
    </citation>
    <scope>NUCLEOTIDE SEQUENCE [LARGE SCALE GENOMIC DNA]</scope>
    <source>
        <strain evidence="8 9">BP 5553</strain>
    </source>
</reference>
<dbReference type="GeneID" id="43603273"/>
<dbReference type="Gene3D" id="3.30.200.20">
    <property type="entry name" value="Phosphorylase Kinase, domain 1"/>
    <property type="match status" value="1"/>
</dbReference>
<protein>
    <recommendedName>
        <fullName evidence="7">Protein kinase domain-containing protein</fullName>
    </recommendedName>
</protein>
<dbReference type="RefSeq" id="XP_031864754.1">
    <property type="nucleotide sequence ID" value="XM_032019047.1"/>
</dbReference>
<dbReference type="PANTHER" id="PTHR45646:SF11">
    <property type="entry name" value="SERINE_THREONINE-PROTEIN KINASE DOA"/>
    <property type="match status" value="1"/>
</dbReference>
<dbReference type="EMBL" id="NPIC01000016">
    <property type="protein sequence ID" value="RDL30146.1"/>
    <property type="molecule type" value="Genomic_DNA"/>
</dbReference>
<gene>
    <name evidence="8" type="ORF">BP5553_10424</name>
</gene>
<dbReference type="GO" id="GO:0043484">
    <property type="term" value="P:regulation of RNA splicing"/>
    <property type="evidence" value="ECO:0007669"/>
    <property type="project" value="TreeGrafter"/>
</dbReference>
<dbReference type="Pfam" id="PF07714">
    <property type="entry name" value="PK_Tyr_Ser-Thr"/>
    <property type="match status" value="1"/>
</dbReference>